<dbReference type="RefSeq" id="WP_338605904.1">
    <property type="nucleotide sequence ID" value="NZ_AP028679.1"/>
</dbReference>
<keyword evidence="1" id="KW-0472">Membrane</keyword>
<gene>
    <name evidence="2" type="ORF">FAK_12510</name>
</gene>
<keyword evidence="1" id="KW-0812">Transmembrane</keyword>
<evidence type="ECO:0000313" key="3">
    <source>
        <dbReference type="Proteomes" id="UP001366166"/>
    </source>
</evidence>
<protein>
    <recommendedName>
        <fullName evidence="4">DUF3185 family protein</fullName>
    </recommendedName>
</protein>
<name>A0AAU9EQP7_9BACT</name>
<dbReference type="Proteomes" id="UP001366166">
    <property type="component" value="Chromosome"/>
</dbReference>
<reference evidence="3" key="1">
    <citation type="journal article" date="2023" name="Arch. Microbiol.">
        <title>Desulfoferula mesophilus gen. nov. sp. nov., a mesophilic sulfate-reducing bacterium isolated from a brackish lake sediment.</title>
        <authorList>
            <person name="Watanabe T."/>
            <person name="Yabe T."/>
            <person name="Tsuji J.M."/>
            <person name="Fukui M."/>
        </authorList>
    </citation>
    <scope>NUCLEOTIDE SEQUENCE [LARGE SCALE GENOMIC DNA]</scope>
    <source>
        <strain evidence="3">12FAK</strain>
    </source>
</reference>
<dbReference type="AlphaFoldDB" id="A0AAU9EQP7"/>
<dbReference type="EMBL" id="AP028679">
    <property type="protein sequence ID" value="BEQ14185.1"/>
    <property type="molecule type" value="Genomic_DNA"/>
</dbReference>
<sequence>MNLWKISGIVLLVVGVILLVYGFTATDSLVDSASKTFTGRYTNNTMAYLVGGAAAAVAGLLLVLVGRKR</sequence>
<keyword evidence="1" id="KW-1133">Transmembrane helix</keyword>
<proteinExistence type="predicted"/>
<feature type="transmembrane region" description="Helical" evidence="1">
    <location>
        <begin position="46"/>
        <end position="65"/>
    </location>
</feature>
<keyword evidence="3" id="KW-1185">Reference proteome</keyword>
<accession>A0AAU9EQP7</accession>
<evidence type="ECO:0008006" key="4">
    <source>
        <dbReference type="Google" id="ProtNLM"/>
    </source>
</evidence>
<dbReference type="KEGG" id="dmp:FAK_12510"/>
<dbReference type="Pfam" id="PF11381">
    <property type="entry name" value="DUF3185"/>
    <property type="match status" value="1"/>
</dbReference>
<organism evidence="2 3">
    <name type="scientific">Desulfoferula mesophila</name>
    <dbReference type="NCBI Taxonomy" id="3058419"/>
    <lineage>
        <taxon>Bacteria</taxon>
        <taxon>Pseudomonadati</taxon>
        <taxon>Thermodesulfobacteriota</taxon>
        <taxon>Desulfarculia</taxon>
        <taxon>Desulfarculales</taxon>
        <taxon>Desulfarculaceae</taxon>
        <taxon>Desulfoferula</taxon>
    </lineage>
</organism>
<evidence type="ECO:0000313" key="2">
    <source>
        <dbReference type="EMBL" id="BEQ14185.1"/>
    </source>
</evidence>
<evidence type="ECO:0000256" key="1">
    <source>
        <dbReference type="SAM" id="Phobius"/>
    </source>
</evidence>
<dbReference type="InterPro" id="IPR021521">
    <property type="entry name" value="DUF3185"/>
</dbReference>